<dbReference type="InterPro" id="IPR050549">
    <property type="entry name" value="MFS_Trehalose_Transporter"/>
</dbReference>
<dbReference type="PANTHER" id="PTHR48021">
    <property type="match status" value="1"/>
</dbReference>
<dbReference type="AlphaFoldDB" id="A0A6P7H1T7"/>
<dbReference type="InterPro" id="IPR005829">
    <property type="entry name" value="Sugar_transporter_CS"/>
</dbReference>
<comment type="subcellular location">
    <subcellularLocation>
        <location evidence="1">Membrane</location>
        <topology evidence="1">Multi-pass membrane protein</topology>
    </subcellularLocation>
</comment>
<feature type="transmembrane region" description="Helical" evidence="5">
    <location>
        <begin position="429"/>
        <end position="451"/>
    </location>
</feature>
<dbReference type="GO" id="GO:0022857">
    <property type="term" value="F:transmembrane transporter activity"/>
    <property type="evidence" value="ECO:0007669"/>
    <property type="project" value="InterPro"/>
</dbReference>
<feature type="transmembrane region" description="Helical" evidence="5">
    <location>
        <begin position="101"/>
        <end position="119"/>
    </location>
</feature>
<feature type="transmembrane region" description="Helical" evidence="5">
    <location>
        <begin position="159"/>
        <end position="180"/>
    </location>
</feature>
<keyword evidence="3 5" id="KW-1133">Transmembrane helix</keyword>
<gene>
    <name evidence="7" type="primary">LOC114349346</name>
</gene>
<dbReference type="PANTHER" id="PTHR48021:SF47">
    <property type="entry name" value="GH17672P"/>
    <property type="match status" value="1"/>
</dbReference>
<evidence type="ECO:0000256" key="5">
    <source>
        <dbReference type="SAM" id="Phobius"/>
    </source>
</evidence>
<feature type="transmembrane region" description="Helical" evidence="5">
    <location>
        <begin position="366"/>
        <end position="391"/>
    </location>
</feature>
<feature type="transmembrane region" description="Helical" evidence="5">
    <location>
        <begin position="125"/>
        <end position="147"/>
    </location>
</feature>
<evidence type="ECO:0000256" key="4">
    <source>
        <dbReference type="ARBA" id="ARBA00023136"/>
    </source>
</evidence>
<evidence type="ECO:0000256" key="3">
    <source>
        <dbReference type="ARBA" id="ARBA00022989"/>
    </source>
</evidence>
<dbReference type="InParanoid" id="A0A6P7H1T7"/>
<keyword evidence="4 5" id="KW-0472">Membrane</keyword>
<name>A0A6P7H1T7_DIAVI</name>
<sequence>MKGEMETMEENDMETKSENKRLPWTMWLCLITAHLLNITTGISIVWPTTIIRYLVDDNELNPVPEPIGNSSIVKMMLTFAVSPLFSYFLMAKISDRVGRKISMRCLGALYIVTFLATAFSKYNLYVYYIAFFISGCALAGMFINVSIYTSEIADDKCRAWIGCLFGLMIPLGIIFGSSFDSTAPNLQIYCLICTLPAILHVVLSFFIVESPSFLVGKQKRDEAISAIIKLRNYTSIRDAEKEYENIWNFNSSCHTEQKSLLALFRDRTSKKSIMLGFLLLIAQHFTGIDLIVYYSVPIFFETRVPYSEYAFGIITNVVSVVAMLLATSTVSRYGQRLLLVCSSCICTLMLFCLSIFYMVSPMSSDSWLAAFFVILFFVGYGIGLAPIPLVLVGNLFRNETRAVALSIVVTVQCLLEIVMNSVFSIVSQHYLHCIVLFVYAIASTICLILIYRYVPETRGKSFQEIQDILSKSNKQ</sequence>
<feature type="domain" description="Major facilitator superfamily (MFS) profile" evidence="6">
    <location>
        <begin position="25"/>
        <end position="458"/>
    </location>
</feature>
<evidence type="ECO:0000256" key="2">
    <source>
        <dbReference type="ARBA" id="ARBA00022692"/>
    </source>
</evidence>
<dbReference type="PROSITE" id="PS00216">
    <property type="entry name" value="SUGAR_TRANSPORT_1"/>
    <property type="match status" value="1"/>
</dbReference>
<organism evidence="7">
    <name type="scientific">Diabrotica virgifera virgifera</name>
    <name type="common">western corn rootworm</name>
    <dbReference type="NCBI Taxonomy" id="50390"/>
    <lineage>
        <taxon>Eukaryota</taxon>
        <taxon>Metazoa</taxon>
        <taxon>Ecdysozoa</taxon>
        <taxon>Arthropoda</taxon>
        <taxon>Hexapoda</taxon>
        <taxon>Insecta</taxon>
        <taxon>Pterygota</taxon>
        <taxon>Neoptera</taxon>
        <taxon>Endopterygota</taxon>
        <taxon>Coleoptera</taxon>
        <taxon>Polyphaga</taxon>
        <taxon>Cucujiformia</taxon>
        <taxon>Chrysomeloidea</taxon>
        <taxon>Chrysomelidae</taxon>
        <taxon>Galerucinae</taxon>
        <taxon>Diabroticina</taxon>
        <taxon>Diabroticites</taxon>
        <taxon>Diabrotica</taxon>
    </lineage>
</organism>
<dbReference type="Gene3D" id="1.20.1250.20">
    <property type="entry name" value="MFS general substrate transporter like domains"/>
    <property type="match status" value="1"/>
</dbReference>
<evidence type="ECO:0000259" key="6">
    <source>
        <dbReference type="PROSITE" id="PS50850"/>
    </source>
</evidence>
<dbReference type="InterPro" id="IPR036259">
    <property type="entry name" value="MFS_trans_sf"/>
</dbReference>
<dbReference type="GO" id="GO:0016020">
    <property type="term" value="C:membrane"/>
    <property type="evidence" value="ECO:0007669"/>
    <property type="project" value="UniProtKB-SubCell"/>
</dbReference>
<reference evidence="7" key="1">
    <citation type="submission" date="2025-08" db="UniProtKB">
        <authorList>
            <consortium name="RefSeq"/>
        </authorList>
    </citation>
    <scope>IDENTIFICATION</scope>
    <source>
        <tissue evidence="7">Whole insect</tissue>
    </source>
</reference>
<protein>
    <submittedName>
        <fullName evidence="7">Uncharacterized protein LOC114349346</fullName>
    </submittedName>
</protein>
<accession>A0A6P7H1T7</accession>
<dbReference type="SUPFAM" id="SSF103473">
    <property type="entry name" value="MFS general substrate transporter"/>
    <property type="match status" value="1"/>
</dbReference>
<feature type="transmembrane region" description="Helical" evidence="5">
    <location>
        <begin position="273"/>
        <end position="294"/>
    </location>
</feature>
<keyword evidence="2 5" id="KW-0812">Transmembrane</keyword>
<feature type="transmembrane region" description="Helical" evidence="5">
    <location>
        <begin position="306"/>
        <end position="325"/>
    </location>
</feature>
<dbReference type="InterPro" id="IPR020846">
    <property type="entry name" value="MFS_dom"/>
</dbReference>
<feature type="transmembrane region" description="Helical" evidence="5">
    <location>
        <begin position="337"/>
        <end position="360"/>
    </location>
</feature>
<evidence type="ECO:0000313" key="7">
    <source>
        <dbReference type="RefSeq" id="XP_028155489.1"/>
    </source>
</evidence>
<dbReference type="PROSITE" id="PS50850">
    <property type="entry name" value="MFS"/>
    <property type="match status" value="1"/>
</dbReference>
<dbReference type="Pfam" id="PF00083">
    <property type="entry name" value="Sugar_tr"/>
    <property type="match status" value="1"/>
</dbReference>
<feature type="transmembrane region" description="Helical" evidence="5">
    <location>
        <begin position="21"/>
        <end position="46"/>
    </location>
</feature>
<feature type="transmembrane region" description="Helical" evidence="5">
    <location>
        <begin position="403"/>
        <end position="423"/>
    </location>
</feature>
<proteinExistence type="predicted"/>
<evidence type="ECO:0000256" key="1">
    <source>
        <dbReference type="ARBA" id="ARBA00004141"/>
    </source>
</evidence>
<dbReference type="RefSeq" id="XP_028155489.1">
    <property type="nucleotide sequence ID" value="XM_028299688.1"/>
</dbReference>
<feature type="transmembrane region" description="Helical" evidence="5">
    <location>
        <begin position="186"/>
        <end position="208"/>
    </location>
</feature>
<feature type="transmembrane region" description="Helical" evidence="5">
    <location>
        <begin position="66"/>
        <end position="89"/>
    </location>
</feature>
<dbReference type="InterPro" id="IPR005828">
    <property type="entry name" value="MFS_sugar_transport-like"/>
</dbReference>